<sequence>MDFDFLTKLPKSDLDDRTFKDLVDECLLRIPRYCPEWTNHNPSDPGITLIELFAWLTDQMLLRFNQVPRRNYVAFLELLGIQLQPPAPAHTALTFYLTRSQDPQRSIPAIPIGAEVATERTETDAAIIFSTDQVLQLGFPRIRYFLTEATALDQPQQVHDCLTNQWSRDDAWRWAGRQQSVFQMMPQTGDCFYLVFDPIEPLDGNVIMLTIEGEPAGSTGINPKYPPRQWEAWDGTQWQAVLLREIDDGTKGFSFDDVERRGQAGLSEADVILHMPIVWMPTTFIGYHGRWLRCRCQSSETERFSRSPQLTTLFAQTIGGSTQASECSRLLNELVGASDGTPGQSFFLQSQGILARQESEYLQVTPPGEPPQRWQEVENFADSGPNDRHYTLDSRTGRVQFGPLVREPTHLQEEVQLRRQVQWQGHQMGQPQLERVESLGRHYGAVPPRGATLHMVSYRTGGGDRGNVPRHALRILKTALPYVKQVTNHDPARDGANEENLEEAVLRVPRFLRTRDRAVTPEDFETLTMQASRAVGRAYCPRRQVGNAPGSVVVYVVPRVSVPNQALGLAPESFSLSAPLLNEIERFLSDRCLLGTQAHLREPDYVGVSVQAVLATEPDYQMDTAREELRRQLTQALYQWLNPLTGGRHRAGWGLGVPLYQSDIVGLFQNTPGVQYLESIQLFQLRRENSWERQLVTDGFIHPGQTGLICSWADTYRQSAHRIQILGGEA</sequence>
<gene>
    <name evidence="1" type="ORF">NDI38_21240</name>
</gene>
<dbReference type="EMBL" id="JAMPLM010000024">
    <property type="protein sequence ID" value="MEP1060962.1"/>
    <property type="molecule type" value="Genomic_DNA"/>
</dbReference>
<reference evidence="1 2" key="1">
    <citation type="submission" date="2022-04" db="EMBL/GenBank/DDBJ databases">
        <title>Positive selection, recombination, and allopatry shape intraspecific diversity of widespread and dominant cyanobacteria.</title>
        <authorList>
            <person name="Wei J."/>
            <person name="Shu W."/>
            <person name="Hu C."/>
        </authorList>
    </citation>
    <scope>NUCLEOTIDE SEQUENCE [LARGE SCALE GENOMIC DNA]</scope>
    <source>
        <strain evidence="1 2">AS-A4</strain>
    </source>
</reference>
<proteinExistence type="predicted"/>
<protein>
    <submittedName>
        <fullName evidence="1">Baseplate assembly protein</fullName>
    </submittedName>
</protein>
<comment type="caution">
    <text evidence="1">The sequence shown here is derived from an EMBL/GenBank/DDBJ whole genome shotgun (WGS) entry which is preliminary data.</text>
</comment>
<accession>A0ABV0KP96</accession>
<keyword evidence="2" id="KW-1185">Reference proteome</keyword>
<dbReference type="RefSeq" id="WP_190446659.1">
    <property type="nucleotide sequence ID" value="NZ_JAMPLM010000024.1"/>
</dbReference>
<organism evidence="1 2">
    <name type="scientific">Stenomitos frigidus AS-A4</name>
    <dbReference type="NCBI Taxonomy" id="2933935"/>
    <lineage>
        <taxon>Bacteria</taxon>
        <taxon>Bacillati</taxon>
        <taxon>Cyanobacteriota</taxon>
        <taxon>Cyanophyceae</taxon>
        <taxon>Leptolyngbyales</taxon>
        <taxon>Leptolyngbyaceae</taxon>
        <taxon>Stenomitos</taxon>
    </lineage>
</organism>
<evidence type="ECO:0000313" key="2">
    <source>
        <dbReference type="Proteomes" id="UP001476950"/>
    </source>
</evidence>
<dbReference type="InterPro" id="IPR011749">
    <property type="entry name" value="CHP02243"/>
</dbReference>
<dbReference type="NCBIfam" id="TIGR02243">
    <property type="entry name" value="putative baseplate assembly protein"/>
    <property type="match status" value="1"/>
</dbReference>
<evidence type="ECO:0000313" key="1">
    <source>
        <dbReference type="EMBL" id="MEP1060962.1"/>
    </source>
</evidence>
<name>A0ABV0KP96_9CYAN</name>
<dbReference type="Proteomes" id="UP001476950">
    <property type="component" value="Unassembled WGS sequence"/>
</dbReference>